<dbReference type="Gene3D" id="3.40.1000.10">
    <property type="entry name" value="Mog1/PsbP, alpha/beta/alpha sandwich"/>
    <property type="match status" value="1"/>
</dbReference>
<dbReference type="AlphaFoldDB" id="A0AA37UVP9"/>
<dbReference type="RefSeq" id="WP_284233582.1">
    <property type="nucleotide sequence ID" value="NZ_BSUL01000001.1"/>
</dbReference>
<comment type="caution">
    <text evidence="1">The sequence shown here is derived from an EMBL/GenBank/DDBJ whole genome shotgun (WGS) entry which is preliminary data.</text>
</comment>
<evidence type="ECO:0008006" key="3">
    <source>
        <dbReference type="Google" id="ProtNLM"/>
    </source>
</evidence>
<dbReference type="Proteomes" id="UP001157160">
    <property type="component" value="Unassembled WGS sequence"/>
</dbReference>
<gene>
    <name evidence="1" type="ORF">GCM10025874_27050</name>
</gene>
<name>A0AA37UVP9_9MICO</name>
<evidence type="ECO:0000313" key="2">
    <source>
        <dbReference type="Proteomes" id="UP001157160"/>
    </source>
</evidence>
<evidence type="ECO:0000313" key="1">
    <source>
        <dbReference type="EMBL" id="GMA29452.1"/>
    </source>
</evidence>
<keyword evidence="2" id="KW-1185">Reference proteome</keyword>
<protein>
    <recommendedName>
        <fullName evidence="3">DUF1795 domain-containing protein</fullName>
    </recommendedName>
</protein>
<sequence>MAETIAFPSELFPAYPALTLELPEGWAPIAVPQTVLAAGAPVEPDAFRANVCVTVQRTPGARTLEEAIAAVVGPLSQAPGFAELARRNEPVLDLPGFALEAVFDSAEAGRLVQALRIVVVPHAYFADTIIAVGSVDEPSAEELLPALRASLDALALQQG</sequence>
<dbReference type="EMBL" id="BSUL01000001">
    <property type="protein sequence ID" value="GMA29452.1"/>
    <property type="molecule type" value="Genomic_DNA"/>
</dbReference>
<accession>A0AA37UVP9</accession>
<organism evidence="1 2">
    <name type="scientific">Arenivirga flava</name>
    <dbReference type="NCBI Taxonomy" id="1930060"/>
    <lineage>
        <taxon>Bacteria</taxon>
        <taxon>Bacillati</taxon>
        <taxon>Actinomycetota</taxon>
        <taxon>Actinomycetes</taxon>
        <taxon>Micrococcales</taxon>
        <taxon>Microbacteriaceae</taxon>
        <taxon>Arenivirga</taxon>
    </lineage>
</organism>
<proteinExistence type="predicted"/>
<reference evidence="1 2" key="1">
    <citation type="journal article" date="2014" name="Int. J. Syst. Evol. Microbiol.">
        <title>Complete genome sequence of Corynebacterium casei LMG S-19264T (=DSM 44701T), isolated from a smear-ripened cheese.</title>
        <authorList>
            <consortium name="US DOE Joint Genome Institute (JGI-PGF)"/>
            <person name="Walter F."/>
            <person name="Albersmeier A."/>
            <person name="Kalinowski J."/>
            <person name="Ruckert C."/>
        </authorList>
    </citation>
    <scope>NUCLEOTIDE SEQUENCE [LARGE SCALE GENOMIC DNA]</scope>
    <source>
        <strain evidence="1 2">NBRC 112289</strain>
    </source>
</reference>